<reference evidence="1" key="1">
    <citation type="submission" date="2023-03" db="EMBL/GenBank/DDBJ databases">
        <title>Massive genome expansion in bonnet fungi (Mycena s.s.) driven by repeated elements and novel gene families across ecological guilds.</title>
        <authorList>
            <consortium name="Lawrence Berkeley National Laboratory"/>
            <person name="Harder C.B."/>
            <person name="Miyauchi S."/>
            <person name="Viragh M."/>
            <person name="Kuo A."/>
            <person name="Thoen E."/>
            <person name="Andreopoulos B."/>
            <person name="Lu D."/>
            <person name="Skrede I."/>
            <person name="Drula E."/>
            <person name="Henrissat B."/>
            <person name="Morin E."/>
            <person name="Kohler A."/>
            <person name="Barry K."/>
            <person name="LaButti K."/>
            <person name="Morin E."/>
            <person name="Salamov A."/>
            <person name="Lipzen A."/>
            <person name="Mereny Z."/>
            <person name="Hegedus B."/>
            <person name="Baldrian P."/>
            <person name="Stursova M."/>
            <person name="Weitz H."/>
            <person name="Taylor A."/>
            <person name="Grigoriev I.V."/>
            <person name="Nagy L.G."/>
            <person name="Martin F."/>
            <person name="Kauserud H."/>
        </authorList>
    </citation>
    <scope>NUCLEOTIDE SEQUENCE</scope>
    <source>
        <strain evidence="1">CBHHK200</strain>
    </source>
</reference>
<dbReference type="Proteomes" id="UP001218188">
    <property type="component" value="Unassembled WGS sequence"/>
</dbReference>
<protein>
    <submittedName>
        <fullName evidence="1">Uncharacterized protein</fullName>
    </submittedName>
</protein>
<proteinExistence type="predicted"/>
<dbReference type="EMBL" id="JARJCM010000103">
    <property type="protein sequence ID" value="KAJ7029299.1"/>
    <property type="molecule type" value="Genomic_DNA"/>
</dbReference>
<comment type="caution">
    <text evidence="1">The sequence shown here is derived from an EMBL/GenBank/DDBJ whole genome shotgun (WGS) entry which is preliminary data.</text>
</comment>
<organism evidence="1 2">
    <name type="scientific">Mycena alexandri</name>
    <dbReference type="NCBI Taxonomy" id="1745969"/>
    <lineage>
        <taxon>Eukaryota</taxon>
        <taxon>Fungi</taxon>
        <taxon>Dikarya</taxon>
        <taxon>Basidiomycota</taxon>
        <taxon>Agaricomycotina</taxon>
        <taxon>Agaricomycetes</taxon>
        <taxon>Agaricomycetidae</taxon>
        <taxon>Agaricales</taxon>
        <taxon>Marasmiineae</taxon>
        <taxon>Mycenaceae</taxon>
        <taxon>Mycena</taxon>
    </lineage>
</organism>
<evidence type="ECO:0000313" key="2">
    <source>
        <dbReference type="Proteomes" id="UP001218188"/>
    </source>
</evidence>
<dbReference type="AlphaFoldDB" id="A0AAD6SJR4"/>
<evidence type="ECO:0000313" key="1">
    <source>
        <dbReference type="EMBL" id="KAJ7029299.1"/>
    </source>
</evidence>
<accession>A0AAD6SJR4</accession>
<name>A0AAD6SJR4_9AGAR</name>
<keyword evidence="2" id="KW-1185">Reference proteome</keyword>
<gene>
    <name evidence="1" type="ORF">C8F04DRAFT_45722</name>
</gene>
<sequence length="184" mass="20645">MRNYPRTGRNPGRRDGFLWNGNTFICPSKVDGFRCDLRNTVAAAAYEEADRTDSEDVVVGPDPRVREQHEVALSDIARLAKSKGPARNFGFEMLDAPRRVIALDEDVFSDGPQLQYWTAEEDDEWEDINAVDCDMRDGSSGLEADDYLLARRLQDEEDALYAHRRGDSGVQRRAYADVLAAGNG</sequence>